<keyword evidence="8" id="KW-0131">Cell cycle</keyword>
<evidence type="ECO:0000256" key="3">
    <source>
        <dbReference type="ARBA" id="ARBA00022618"/>
    </source>
</evidence>
<dbReference type="InterPro" id="IPR010998">
    <property type="entry name" value="Integrase_recombinase_N"/>
</dbReference>
<keyword evidence="4" id="KW-0159">Chromosome partition</keyword>
<evidence type="ECO:0000256" key="1">
    <source>
        <dbReference type="ARBA" id="ARBA00004496"/>
    </source>
</evidence>
<evidence type="ECO:0000313" key="14">
    <source>
        <dbReference type="Proteomes" id="UP001597024"/>
    </source>
</evidence>
<dbReference type="Pfam" id="PF00589">
    <property type="entry name" value="Phage_integrase"/>
    <property type="match status" value="1"/>
</dbReference>
<evidence type="ECO:0000256" key="9">
    <source>
        <dbReference type="PROSITE-ProRule" id="PRU01248"/>
    </source>
</evidence>
<dbReference type="CDD" id="cd00397">
    <property type="entry name" value="DNA_BRE_C"/>
    <property type="match status" value="1"/>
</dbReference>
<evidence type="ECO:0000256" key="2">
    <source>
        <dbReference type="ARBA" id="ARBA00022490"/>
    </source>
</evidence>
<dbReference type="InterPro" id="IPR004107">
    <property type="entry name" value="Integrase_SAM-like_N"/>
</dbReference>
<dbReference type="Pfam" id="PF13495">
    <property type="entry name" value="Phage_int_SAM_4"/>
    <property type="match status" value="1"/>
</dbReference>
<keyword evidence="14" id="KW-1185">Reference proteome</keyword>
<dbReference type="InterPro" id="IPR044068">
    <property type="entry name" value="CB"/>
</dbReference>
<name>A0ABW3DLF2_9ACTN</name>
<keyword evidence="5" id="KW-0229">DNA integration</keyword>
<evidence type="ECO:0000256" key="4">
    <source>
        <dbReference type="ARBA" id="ARBA00022829"/>
    </source>
</evidence>
<evidence type="ECO:0000259" key="11">
    <source>
        <dbReference type="PROSITE" id="PS51898"/>
    </source>
</evidence>
<accession>A0ABW3DLF2</accession>
<dbReference type="Gene3D" id="1.10.443.10">
    <property type="entry name" value="Intergrase catalytic core"/>
    <property type="match status" value="1"/>
</dbReference>
<feature type="domain" description="Tyr recombinase" evidence="11">
    <location>
        <begin position="136"/>
        <end position="320"/>
    </location>
</feature>
<comment type="caution">
    <text evidence="13">The sequence shown here is derived from an EMBL/GenBank/DDBJ whole genome shotgun (WGS) entry which is preliminary data.</text>
</comment>
<evidence type="ECO:0000259" key="12">
    <source>
        <dbReference type="PROSITE" id="PS51900"/>
    </source>
</evidence>
<feature type="domain" description="Core-binding (CB)" evidence="12">
    <location>
        <begin position="29"/>
        <end position="114"/>
    </location>
</feature>
<evidence type="ECO:0000256" key="8">
    <source>
        <dbReference type="ARBA" id="ARBA00023306"/>
    </source>
</evidence>
<dbReference type="Proteomes" id="UP001597024">
    <property type="component" value="Unassembled WGS sequence"/>
</dbReference>
<evidence type="ECO:0000313" key="13">
    <source>
        <dbReference type="EMBL" id="MFD0884703.1"/>
    </source>
</evidence>
<dbReference type="Gene3D" id="1.10.150.130">
    <property type="match status" value="1"/>
</dbReference>
<evidence type="ECO:0000256" key="6">
    <source>
        <dbReference type="ARBA" id="ARBA00023125"/>
    </source>
</evidence>
<dbReference type="InterPro" id="IPR011010">
    <property type="entry name" value="DNA_brk_join_enz"/>
</dbReference>
<dbReference type="PROSITE" id="PS51900">
    <property type="entry name" value="CB"/>
    <property type="match status" value="1"/>
</dbReference>
<gene>
    <name evidence="13" type="ORF">ACFQ08_09090</name>
</gene>
<dbReference type="InterPro" id="IPR013762">
    <property type="entry name" value="Integrase-like_cat_sf"/>
</dbReference>
<dbReference type="InterPro" id="IPR002104">
    <property type="entry name" value="Integrase_catalytic"/>
</dbReference>
<feature type="region of interest" description="Disordered" evidence="10">
    <location>
        <begin position="1"/>
        <end position="23"/>
    </location>
</feature>
<reference evidence="14" key="1">
    <citation type="journal article" date="2019" name="Int. J. Syst. Evol. Microbiol.">
        <title>The Global Catalogue of Microorganisms (GCM) 10K type strain sequencing project: providing services to taxonomists for standard genome sequencing and annotation.</title>
        <authorList>
            <consortium name="The Broad Institute Genomics Platform"/>
            <consortium name="The Broad Institute Genome Sequencing Center for Infectious Disease"/>
            <person name="Wu L."/>
            <person name="Ma J."/>
        </authorList>
    </citation>
    <scope>NUCLEOTIDE SEQUENCE [LARGE SCALE GENOMIC DNA]</scope>
    <source>
        <strain evidence="14">CCUG 62974</strain>
    </source>
</reference>
<keyword evidence="6 9" id="KW-0238">DNA-binding</keyword>
<protein>
    <submittedName>
        <fullName evidence="13">Tyrosine-type recombinase/integrase</fullName>
    </submittedName>
</protein>
<evidence type="ECO:0000256" key="10">
    <source>
        <dbReference type="SAM" id="MobiDB-lite"/>
    </source>
</evidence>
<comment type="subcellular location">
    <subcellularLocation>
        <location evidence="1">Cytoplasm</location>
    </subcellularLocation>
</comment>
<evidence type="ECO:0000256" key="7">
    <source>
        <dbReference type="ARBA" id="ARBA00023172"/>
    </source>
</evidence>
<keyword evidence="7" id="KW-0233">DNA recombination</keyword>
<keyword evidence="3" id="KW-0132">Cell division</keyword>
<dbReference type="InterPro" id="IPR050090">
    <property type="entry name" value="Tyrosine_recombinase_XerCD"/>
</dbReference>
<dbReference type="PROSITE" id="PS51898">
    <property type="entry name" value="TYR_RECOMBINASE"/>
    <property type="match status" value="1"/>
</dbReference>
<evidence type="ECO:0000256" key="5">
    <source>
        <dbReference type="ARBA" id="ARBA00022908"/>
    </source>
</evidence>
<sequence length="328" mass="36937">MTENVIEFDPSRRRPRRSRRAAPSEVVGADLEGLIDSWKRALEAGNKAPYTIYLYTRSAKAFYAYLRANGHPHDAEGVTADHVRDFLASEQDRTSVHTSSAHHSYLGVFFNWLISEEERTTFSPVRRGDRPHVTKKARKYLSDEEITLLLDACKGAGFAERRDTAMIMILIDNGVRASGLAGIQLENVDLKNRRILIVLKGGDEHWIPVGAKTVVALDRYLRVRAKHGWASSPNLWLGVRSKTMGKMTRAGVALMLKRRGEQAGVAGVHPHRFRGTAAHLLLEAGMDPDAVRRVLGWKSYEQMRHYTEELADDRARATHTKFAPGDRF</sequence>
<organism evidence="13 14">
    <name type="scientific">Streptosporangium algeriense</name>
    <dbReference type="NCBI Taxonomy" id="1682748"/>
    <lineage>
        <taxon>Bacteria</taxon>
        <taxon>Bacillati</taxon>
        <taxon>Actinomycetota</taxon>
        <taxon>Actinomycetes</taxon>
        <taxon>Streptosporangiales</taxon>
        <taxon>Streptosporangiaceae</taxon>
        <taxon>Streptosporangium</taxon>
    </lineage>
</organism>
<dbReference type="EMBL" id="JBHTHX010000212">
    <property type="protein sequence ID" value="MFD0884703.1"/>
    <property type="molecule type" value="Genomic_DNA"/>
</dbReference>
<keyword evidence="2" id="KW-0963">Cytoplasm</keyword>
<proteinExistence type="predicted"/>
<dbReference type="PANTHER" id="PTHR30349">
    <property type="entry name" value="PHAGE INTEGRASE-RELATED"/>
    <property type="match status" value="1"/>
</dbReference>
<dbReference type="PANTHER" id="PTHR30349:SF77">
    <property type="entry name" value="TYROSINE RECOMBINASE XERC"/>
    <property type="match status" value="1"/>
</dbReference>
<dbReference type="SUPFAM" id="SSF56349">
    <property type="entry name" value="DNA breaking-rejoining enzymes"/>
    <property type="match status" value="1"/>
</dbReference>